<dbReference type="GO" id="GO:0004055">
    <property type="term" value="F:argininosuccinate synthase activity"/>
    <property type="evidence" value="ECO:0007669"/>
    <property type="project" value="UniProtKB-UniRule"/>
</dbReference>
<dbReference type="PROSITE" id="PS00564">
    <property type="entry name" value="ARGININOSUCCIN_SYN_1"/>
    <property type="match status" value="1"/>
</dbReference>
<dbReference type="NCBIfam" id="NF001770">
    <property type="entry name" value="PRK00509.1"/>
    <property type="match status" value="1"/>
</dbReference>
<name>A0A1F5YTF1_9BACT</name>
<evidence type="ECO:0000256" key="3">
    <source>
        <dbReference type="ARBA" id="ARBA00012286"/>
    </source>
</evidence>
<dbReference type="GO" id="GO:0005737">
    <property type="term" value="C:cytoplasm"/>
    <property type="evidence" value="ECO:0007669"/>
    <property type="project" value="UniProtKB-SubCell"/>
</dbReference>
<dbReference type="PROSITE" id="PS00565">
    <property type="entry name" value="ARGININOSUCCIN_SYN_2"/>
    <property type="match status" value="1"/>
</dbReference>
<evidence type="ECO:0000256" key="8">
    <source>
        <dbReference type="ARBA" id="ARBA00022840"/>
    </source>
</evidence>
<evidence type="ECO:0000313" key="12">
    <source>
        <dbReference type="EMBL" id="OGG03449.1"/>
    </source>
</evidence>
<comment type="catalytic activity">
    <reaction evidence="9">
        <text>L-citrulline + L-aspartate + ATP = 2-(N(omega)-L-arginino)succinate + AMP + diphosphate + H(+)</text>
        <dbReference type="Rhea" id="RHEA:10932"/>
        <dbReference type="ChEBI" id="CHEBI:15378"/>
        <dbReference type="ChEBI" id="CHEBI:29991"/>
        <dbReference type="ChEBI" id="CHEBI:30616"/>
        <dbReference type="ChEBI" id="CHEBI:33019"/>
        <dbReference type="ChEBI" id="CHEBI:57472"/>
        <dbReference type="ChEBI" id="CHEBI:57743"/>
        <dbReference type="ChEBI" id="CHEBI:456215"/>
        <dbReference type="EC" id="6.3.4.5"/>
    </reaction>
</comment>
<evidence type="ECO:0000256" key="9">
    <source>
        <dbReference type="HAMAP-Rule" id="MF_00005"/>
    </source>
</evidence>
<dbReference type="Proteomes" id="UP000179129">
    <property type="component" value="Unassembled WGS sequence"/>
</dbReference>
<dbReference type="InterPro" id="IPR001518">
    <property type="entry name" value="Arginosuc_synth"/>
</dbReference>
<feature type="binding site" evidence="9">
    <location>
        <position position="126"/>
    </location>
    <ligand>
        <name>L-citrulline</name>
        <dbReference type="ChEBI" id="CHEBI:57743"/>
    </ligand>
</feature>
<dbReference type="GO" id="GO:0000050">
    <property type="term" value="P:urea cycle"/>
    <property type="evidence" value="ECO:0007669"/>
    <property type="project" value="TreeGrafter"/>
</dbReference>
<feature type="binding site" evidence="9">
    <location>
        <position position="175"/>
    </location>
    <ligand>
        <name>L-citrulline</name>
        <dbReference type="ChEBI" id="CHEBI:57743"/>
    </ligand>
</feature>
<dbReference type="GO" id="GO:0000053">
    <property type="term" value="P:argininosuccinate metabolic process"/>
    <property type="evidence" value="ECO:0007669"/>
    <property type="project" value="TreeGrafter"/>
</dbReference>
<evidence type="ECO:0000256" key="1">
    <source>
        <dbReference type="ARBA" id="ARBA00004967"/>
    </source>
</evidence>
<dbReference type="GO" id="GO:0005524">
    <property type="term" value="F:ATP binding"/>
    <property type="evidence" value="ECO:0007669"/>
    <property type="project" value="UniProtKB-UniRule"/>
</dbReference>
<dbReference type="InterPro" id="IPR048267">
    <property type="entry name" value="Arginosuc_syn_N"/>
</dbReference>
<dbReference type="SUPFAM" id="SSF69864">
    <property type="entry name" value="Argininosuccinate synthetase, C-terminal domain"/>
    <property type="match status" value="1"/>
</dbReference>
<dbReference type="InterPro" id="IPR014729">
    <property type="entry name" value="Rossmann-like_a/b/a_fold"/>
</dbReference>
<evidence type="ECO:0000256" key="2">
    <source>
        <dbReference type="ARBA" id="ARBA00011881"/>
    </source>
</evidence>
<feature type="domain" description="Arginosuccinate synthase C-terminal" evidence="11">
    <location>
        <begin position="174"/>
        <end position="391"/>
    </location>
</feature>
<comment type="similarity">
    <text evidence="9">Belongs to the argininosuccinate synthase family. Type 1 subfamily.</text>
</comment>
<evidence type="ECO:0000313" key="13">
    <source>
        <dbReference type="Proteomes" id="UP000179129"/>
    </source>
</evidence>
<dbReference type="Pfam" id="PF00764">
    <property type="entry name" value="Arginosuc_synth"/>
    <property type="match status" value="1"/>
</dbReference>
<evidence type="ECO:0000256" key="5">
    <source>
        <dbReference type="ARBA" id="ARBA00022598"/>
    </source>
</evidence>
<evidence type="ECO:0000256" key="6">
    <source>
        <dbReference type="ARBA" id="ARBA00022605"/>
    </source>
</evidence>
<organism evidence="12 13">
    <name type="scientific">Candidatus Glassbacteria bacterium RIFCSPLOWO2_12_FULL_58_11</name>
    <dbReference type="NCBI Taxonomy" id="1817867"/>
    <lineage>
        <taxon>Bacteria</taxon>
        <taxon>Candidatus Glassiibacteriota</taxon>
    </lineage>
</organism>
<dbReference type="Gene3D" id="1.20.5.470">
    <property type="entry name" value="Single helix bin"/>
    <property type="match status" value="1"/>
</dbReference>
<feature type="binding site" evidence="9">
    <location>
        <position position="184"/>
    </location>
    <ligand>
        <name>L-citrulline</name>
        <dbReference type="ChEBI" id="CHEBI:57743"/>
    </ligand>
</feature>
<dbReference type="InterPro" id="IPR048268">
    <property type="entry name" value="Arginosuc_syn_C"/>
</dbReference>
<dbReference type="FunFam" id="3.90.1260.10:FF:000007">
    <property type="entry name" value="Argininosuccinate synthase"/>
    <property type="match status" value="1"/>
</dbReference>
<feature type="binding site" evidence="9">
    <location>
        <position position="116"/>
    </location>
    <ligand>
        <name>ATP</name>
        <dbReference type="ChEBI" id="CHEBI:30616"/>
    </ligand>
</feature>
<dbReference type="AlphaFoldDB" id="A0A1F5YTF1"/>
<feature type="binding site" evidence="9">
    <location>
        <position position="260"/>
    </location>
    <ligand>
        <name>L-citrulline</name>
        <dbReference type="ChEBI" id="CHEBI:57743"/>
    </ligand>
</feature>
<dbReference type="PANTHER" id="PTHR11587:SF2">
    <property type="entry name" value="ARGININOSUCCINATE SYNTHASE"/>
    <property type="match status" value="1"/>
</dbReference>
<dbReference type="STRING" id="1817867.A3F83_16110"/>
<keyword evidence="9" id="KW-0963">Cytoplasm</keyword>
<reference evidence="12 13" key="1">
    <citation type="journal article" date="2016" name="Nat. Commun.">
        <title>Thousands of microbial genomes shed light on interconnected biogeochemical processes in an aquifer system.</title>
        <authorList>
            <person name="Anantharaman K."/>
            <person name="Brown C.T."/>
            <person name="Hug L.A."/>
            <person name="Sharon I."/>
            <person name="Castelle C.J."/>
            <person name="Probst A.J."/>
            <person name="Thomas B.C."/>
            <person name="Singh A."/>
            <person name="Wilkins M.J."/>
            <person name="Karaoz U."/>
            <person name="Brodie E.L."/>
            <person name="Williams K.H."/>
            <person name="Hubbard S.S."/>
            <person name="Banfield J.F."/>
        </authorList>
    </citation>
    <scope>NUCLEOTIDE SEQUENCE [LARGE SCALE GENOMIC DNA]</scope>
</reference>
<dbReference type="FunFam" id="3.40.50.620:FF:000019">
    <property type="entry name" value="Argininosuccinate synthase"/>
    <property type="match status" value="1"/>
</dbReference>
<keyword evidence="4 9" id="KW-0055">Arginine biosynthesis</keyword>
<dbReference type="CDD" id="cd01999">
    <property type="entry name" value="ASS"/>
    <property type="match status" value="1"/>
</dbReference>
<dbReference type="InterPro" id="IPR023434">
    <property type="entry name" value="Arginosuc_synth_type_1_subfam"/>
</dbReference>
<feature type="binding site" evidence="9">
    <location>
        <position position="123"/>
    </location>
    <ligand>
        <name>L-aspartate</name>
        <dbReference type="ChEBI" id="CHEBI:29991"/>
    </ligand>
</feature>
<feature type="binding site" evidence="9">
    <location>
        <position position="86"/>
    </location>
    <ligand>
        <name>L-citrulline</name>
        <dbReference type="ChEBI" id="CHEBI:57743"/>
    </ligand>
</feature>
<keyword evidence="5 9" id="KW-0436">Ligase</keyword>
<feature type="binding site" evidence="9">
    <location>
        <position position="122"/>
    </location>
    <ligand>
        <name>L-aspartate</name>
        <dbReference type="ChEBI" id="CHEBI:29991"/>
    </ligand>
</feature>
<dbReference type="Gene3D" id="3.40.50.620">
    <property type="entry name" value="HUPs"/>
    <property type="match status" value="1"/>
</dbReference>
<feature type="binding site" evidence="9">
    <location>
        <position position="122"/>
    </location>
    <ligand>
        <name>L-citrulline</name>
        <dbReference type="ChEBI" id="CHEBI:57743"/>
    </ligand>
</feature>
<dbReference type="Pfam" id="PF20979">
    <property type="entry name" value="Arginosuc_syn_C"/>
    <property type="match status" value="1"/>
</dbReference>
<feature type="binding site" evidence="9">
    <location>
        <position position="272"/>
    </location>
    <ligand>
        <name>L-citrulline</name>
        <dbReference type="ChEBI" id="CHEBI:57743"/>
    </ligand>
</feature>
<keyword evidence="6 9" id="KW-0028">Amino-acid biosynthesis</keyword>
<dbReference type="SUPFAM" id="SSF52402">
    <property type="entry name" value="Adenine nucleotide alpha hydrolases-like"/>
    <property type="match status" value="1"/>
</dbReference>
<feature type="binding site" evidence="9">
    <location>
        <position position="118"/>
    </location>
    <ligand>
        <name>L-aspartate</name>
        <dbReference type="ChEBI" id="CHEBI:29991"/>
    </ligand>
</feature>
<dbReference type="Gene3D" id="3.90.1260.10">
    <property type="entry name" value="Argininosuccinate synthetase, chain A, domain 2"/>
    <property type="match status" value="1"/>
</dbReference>
<dbReference type="PANTHER" id="PTHR11587">
    <property type="entry name" value="ARGININOSUCCINATE SYNTHASE"/>
    <property type="match status" value="1"/>
</dbReference>
<dbReference type="EMBL" id="MFIX01000143">
    <property type="protein sequence ID" value="OGG03449.1"/>
    <property type="molecule type" value="Genomic_DNA"/>
</dbReference>
<dbReference type="NCBIfam" id="TIGR00032">
    <property type="entry name" value="argG"/>
    <property type="match status" value="1"/>
</dbReference>
<comment type="subunit">
    <text evidence="2 9">Homotetramer.</text>
</comment>
<dbReference type="InterPro" id="IPR018223">
    <property type="entry name" value="Arginosuc_synth_CS"/>
</dbReference>
<evidence type="ECO:0000256" key="4">
    <source>
        <dbReference type="ARBA" id="ARBA00022571"/>
    </source>
</evidence>
<comment type="subcellular location">
    <subcellularLocation>
        <location evidence="9">Cytoplasm</location>
    </subcellularLocation>
</comment>
<dbReference type="UniPathway" id="UPA00068">
    <property type="reaction ID" value="UER00113"/>
</dbReference>
<feature type="domain" description="Arginosuccinate synthase-like N-terminal" evidence="10">
    <location>
        <begin position="3"/>
        <end position="165"/>
    </location>
</feature>
<protein>
    <recommendedName>
        <fullName evidence="3 9">Argininosuccinate synthase</fullName>
        <ecNumber evidence="3 9">6.3.4.5</ecNumber>
    </recommendedName>
    <alternativeName>
        <fullName evidence="9">Citrulline--aspartate ligase</fullName>
    </alternativeName>
</protein>
<feature type="binding site" evidence="9">
    <location>
        <begin position="7"/>
        <end position="15"/>
    </location>
    <ligand>
        <name>ATP</name>
        <dbReference type="ChEBI" id="CHEBI:30616"/>
    </ligand>
</feature>
<feature type="binding site" evidence="9">
    <location>
        <position position="35"/>
    </location>
    <ligand>
        <name>ATP</name>
        <dbReference type="ChEBI" id="CHEBI:30616"/>
    </ligand>
</feature>
<evidence type="ECO:0000259" key="11">
    <source>
        <dbReference type="Pfam" id="PF20979"/>
    </source>
</evidence>
<evidence type="ECO:0000259" key="10">
    <source>
        <dbReference type="Pfam" id="PF00764"/>
    </source>
</evidence>
<gene>
    <name evidence="9" type="primary">argG</name>
    <name evidence="12" type="ORF">A3F83_16110</name>
</gene>
<evidence type="ECO:0000256" key="7">
    <source>
        <dbReference type="ARBA" id="ARBA00022741"/>
    </source>
</evidence>
<comment type="pathway">
    <text evidence="1 9">Amino-acid biosynthesis; L-arginine biosynthesis; L-arginine from L-ornithine and carbamoyl phosphate: step 2/3.</text>
</comment>
<dbReference type="InterPro" id="IPR024074">
    <property type="entry name" value="AS_cat/multimer_dom_body"/>
</dbReference>
<comment type="caution">
    <text evidence="12">The sequence shown here is derived from an EMBL/GenBank/DDBJ whole genome shotgun (WGS) entry which is preliminary data.</text>
</comment>
<proteinExistence type="inferred from homology"/>
<dbReference type="HAMAP" id="MF_00005">
    <property type="entry name" value="Arg_succ_synth_type1"/>
    <property type="match status" value="1"/>
</dbReference>
<feature type="binding site" evidence="9">
    <location>
        <position position="91"/>
    </location>
    <ligand>
        <name>L-citrulline</name>
        <dbReference type="ChEBI" id="CHEBI:57743"/>
    </ligand>
</feature>
<keyword evidence="7 9" id="KW-0547">Nucleotide-binding</keyword>
<dbReference type="EC" id="6.3.4.5" evidence="3 9"/>
<keyword evidence="8 9" id="KW-0067">ATP-binding</keyword>
<dbReference type="GO" id="GO:0006526">
    <property type="term" value="P:L-arginine biosynthetic process"/>
    <property type="evidence" value="ECO:0007669"/>
    <property type="project" value="UniProtKB-UniRule"/>
</dbReference>
<sequence>MKKVVLAYSGGLDTSVIIPWLKENYTGCQVIAFCANIGQREDLSGLEKKALKTGASKYYVKDLREEFVTDYIYPVLRSGAIYERKYLLGTSMARPLIAKYLVAVAEAEGADAVSHGATGKGNDQVRFELTVMALNPALKIIAPWREWNIRSREDAIDYAAAHKVPITATKKKIYSRDENLWHLSHEGGELENPWNEPVEDMFQLSVSPEKAPDKPTYLELGFDKGRPVALNGKKLKPVTLVEKLNEIGGANGIGRVDMVENRLVGMKSRGVYETPGGAILVFALRDLESICLDRETLAWKDMLAQKYAFLTYNGQWFTPLREQLDAHVEKAMQYVSGTVRLKLYKGNIIAAGRKSPHSLYREDYATFGVESVYDQHDAEGFINIFGLPLKVEAILEREGARPSERRTFKH</sequence>
<accession>A0A1F5YTF1</accession>